<feature type="region of interest" description="Disordered" evidence="4">
    <location>
        <begin position="26"/>
        <end position="65"/>
    </location>
</feature>
<dbReference type="GO" id="GO:0006412">
    <property type="term" value="P:translation"/>
    <property type="evidence" value="ECO:0007669"/>
    <property type="project" value="InterPro"/>
</dbReference>
<dbReference type="GO" id="GO:0003735">
    <property type="term" value="F:structural constituent of ribosome"/>
    <property type="evidence" value="ECO:0007669"/>
    <property type="project" value="InterPro"/>
</dbReference>
<keyword evidence="2" id="KW-0689">Ribosomal protein</keyword>
<accession>A0A1F5NYZ2</accession>
<dbReference type="Pfam" id="PF01632">
    <property type="entry name" value="Ribosomal_L35p"/>
    <property type="match status" value="1"/>
</dbReference>
<reference evidence="5 6" key="1">
    <citation type="journal article" date="2016" name="Nat. Commun.">
        <title>Thousands of microbial genomes shed light on interconnected biogeochemical processes in an aquifer system.</title>
        <authorList>
            <person name="Anantharaman K."/>
            <person name="Brown C.T."/>
            <person name="Hug L.A."/>
            <person name="Sharon I."/>
            <person name="Castelle C.J."/>
            <person name="Probst A.J."/>
            <person name="Thomas B.C."/>
            <person name="Singh A."/>
            <person name="Wilkins M.J."/>
            <person name="Karaoz U."/>
            <person name="Brodie E.L."/>
            <person name="Williams K.H."/>
            <person name="Hubbard S.S."/>
            <person name="Banfield J.F."/>
        </authorList>
    </citation>
    <scope>NUCLEOTIDE SEQUENCE [LARGE SCALE GENOMIC DNA]</scope>
</reference>
<proteinExistence type="inferred from homology"/>
<gene>
    <name evidence="5" type="ORF">A2846_03375</name>
</gene>
<organism evidence="5 6">
    <name type="scientific">Candidatus Doudnabacteria bacterium RIFCSPHIGHO2_01_FULL_49_9</name>
    <dbReference type="NCBI Taxonomy" id="1817827"/>
    <lineage>
        <taxon>Bacteria</taxon>
        <taxon>Candidatus Doudnaibacteriota</taxon>
    </lineage>
</organism>
<evidence type="ECO:0000313" key="5">
    <source>
        <dbReference type="EMBL" id="OGE82867.1"/>
    </source>
</evidence>
<evidence type="ECO:0000313" key="6">
    <source>
        <dbReference type="Proteomes" id="UP000176339"/>
    </source>
</evidence>
<evidence type="ECO:0000256" key="1">
    <source>
        <dbReference type="ARBA" id="ARBA00006598"/>
    </source>
</evidence>
<dbReference type="InterPro" id="IPR037229">
    <property type="entry name" value="Ribosomal_bL35_sf"/>
</dbReference>
<evidence type="ECO:0008006" key="7">
    <source>
        <dbReference type="Google" id="ProtNLM"/>
    </source>
</evidence>
<keyword evidence="3" id="KW-0687">Ribonucleoprotein</keyword>
<dbReference type="EMBL" id="MFEN01000061">
    <property type="protein sequence ID" value="OGE82867.1"/>
    <property type="molecule type" value="Genomic_DNA"/>
</dbReference>
<comment type="caution">
    <text evidence="5">The sequence shown here is derived from an EMBL/GenBank/DDBJ whole genome shotgun (WGS) entry which is preliminary data.</text>
</comment>
<sequence length="65" mass="7500">MRKSITKRIRITRTGKIMKRKMAQGHFRAGKTGKAIRNKRGPRQVHKSDSKSLKSYMTRMGGAQR</sequence>
<feature type="compositionally biased region" description="Basic residues" evidence="4">
    <location>
        <begin position="26"/>
        <end position="45"/>
    </location>
</feature>
<evidence type="ECO:0000256" key="3">
    <source>
        <dbReference type="ARBA" id="ARBA00023274"/>
    </source>
</evidence>
<dbReference type="Proteomes" id="UP000176339">
    <property type="component" value="Unassembled WGS sequence"/>
</dbReference>
<dbReference type="InterPro" id="IPR021137">
    <property type="entry name" value="Ribosomal_bL35-like"/>
</dbReference>
<evidence type="ECO:0000256" key="4">
    <source>
        <dbReference type="SAM" id="MobiDB-lite"/>
    </source>
</evidence>
<dbReference type="Gene3D" id="4.10.410.60">
    <property type="match status" value="1"/>
</dbReference>
<dbReference type="GO" id="GO:0005840">
    <property type="term" value="C:ribosome"/>
    <property type="evidence" value="ECO:0007669"/>
    <property type="project" value="UniProtKB-KW"/>
</dbReference>
<dbReference type="GO" id="GO:1990904">
    <property type="term" value="C:ribonucleoprotein complex"/>
    <property type="evidence" value="ECO:0007669"/>
    <property type="project" value="UniProtKB-KW"/>
</dbReference>
<name>A0A1F5NYZ2_9BACT</name>
<dbReference type="SUPFAM" id="SSF143034">
    <property type="entry name" value="L35p-like"/>
    <property type="match status" value="1"/>
</dbReference>
<protein>
    <recommendedName>
        <fullName evidence="7">50S ribosomal protein L35</fullName>
    </recommendedName>
</protein>
<comment type="similarity">
    <text evidence="1">Belongs to the bacterial ribosomal protein bL35 family.</text>
</comment>
<dbReference type="AlphaFoldDB" id="A0A1F5NYZ2"/>
<evidence type="ECO:0000256" key="2">
    <source>
        <dbReference type="ARBA" id="ARBA00022980"/>
    </source>
</evidence>